<evidence type="ECO:0000256" key="1">
    <source>
        <dbReference type="SAM" id="MobiDB-lite"/>
    </source>
</evidence>
<proteinExistence type="predicted"/>
<dbReference type="Proteomes" id="UP001222932">
    <property type="component" value="Unassembled WGS sequence"/>
</dbReference>
<dbReference type="EMBL" id="BTCM01000005">
    <property type="protein sequence ID" value="GMK58220.1"/>
    <property type="molecule type" value="Genomic_DNA"/>
</dbReference>
<dbReference type="Pfam" id="PF00443">
    <property type="entry name" value="UCH"/>
    <property type="match status" value="1"/>
</dbReference>
<feature type="compositionally biased region" description="Basic and acidic residues" evidence="1">
    <location>
        <begin position="602"/>
        <end position="625"/>
    </location>
</feature>
<organism evidence="3 4">
    <name type="scientific">Cutaneotrichosporon spelunceum</name>
    <dbReference type="NCBI Taxonomy" id="1672016"/>
    <lineage>
        <taxon>Eukaryota</taxon>
        <taxon>Fungi</taxon>
        <taxon>Dikarya</taxon>
        <taxon>Basidiomycota</taxon>
        <taxon>Agaricomycotina</taxon>
        <taxon>Tremellomycetes</taxon>
        <taxon>Trichosporonales</taxon>
        <taxon>Trichosporonaceae</taxon>
        <taxon>Cutaneotrichosporon</taxon>
    </lineage>
</organism>
<dbReference type="GO" id="GO:0004843">
    <property type="term" value="F:cysteine-type deubiquitinase activity"/>
    <property type="evidence" value="ECO:0007669"/>
    <property type="project" value="InterPro"/>
</dbReference>
<evidence type="ECO:0000313" key="3">
    <source>
        <dbReference type="EMBL" id="GMK58220.1"/>
    </source>
</evidence>
<reference evidence="3" key="2">
    <citation type="submission" date="2023-06" db="EMBL/GenBank/DDBJ databases">
        <authorList>
            <person name="Kobayashi Y."/>
            <person name="Kayamori A."/>
            <person name="Aoki K."/>
            <person name="Shiwa Y."/>
            <person name="Fujita N."/>
            <person name="Sugita T."/>
            <person name="Iwasaki W."/>
            <person name="Tanaka N."/>
            <person name="Takashima M."/>
        </authorList>
    </citation>
    <scope>NUCLEOTIDE SEQUENCE</scope>
    <source>
        <strain evidence="3">HIS016</strain>
    </source>
</reference>
<dbReference type="InterPro" id="IPR038765">
    <property type="entry name" value="Papain-like_cys_pep_sf"/>
</dbReference>
<evidence type="ECO:0000259" key="2">
    <source>
        <dbReference type="Pfam" id="PF00443"/>
    </source>
</evidence>
<gene>
    <name evidence="3" type="ORF">CspeluHIS016_0502520</name>
</gene>
<feature type="compositionally biased region" description="Low complexity" evidence="1">
    <location>
        <begin position="68"/>
        <end position="83"/>
    </location>
</feature>
<comment type="caution">
    <text evidence="3">The sequence shown here is derived from an EMBL/GenBank/DDBJ whole genome shotgun (WGS) entry which is preliminary data.</text>
</comment>
<dbReference type="AlphaFoldDB" id="A0AAD3YCK7"/>
<evidence type="ECO:0000313" key="4">
    <source>
        <dbReference type="Proteomes" id="UP001222932"/>
    </source>
</evidence>
<feature type="compositionally biased region" description="Polar residues" evidence="1">
    <location>
        <begin position="663"/>
        <end position="682"/>
    </location>
</feature>
<feature type="region of interest" description="Disordered" evidence="1">
    <location>
        <begin position="180"/>
        <end position="201"/>
    </location>
</feature>
<feature type="compositionally biased region" description="Basic and acidic residues" evidence="1">
    <location>
        <begin position="109"/>
        <end position="119"/>
    </location>
</feature>
<feature type="region of interest" description="Disordered" evidence="1">
    <location>
        <begin position="33"/>
        <end position="151"/>
    </location>
</feature>
<reference evidence="3" key="1">
    <citation type="journal article" date="2023" name="BMC Genomics">
        <title>Chromosome-level genome assemblies of Cutaneotrichosporon spp. (Trichosporonales, Basidiomycota) reveal imbalanced evolution between nucleotide sequences and chromosome synteny.</title>
        <authorList>
            <person name="Kobayashi Y."/>
            <person name="Kayamori A."/>
            <person name="Aoki K."/>
            <person name="Shiwa Y."/>
            <person name="Matsutani M."/>
            <person name="Fujita N."/>
            <person name="Sugita T."/>
            <person name="Iwasaki W."/>
            <person name="Tanaka N."/>
            <person name="Takashima M."/>
        </authorList>
    </citation>
    <scope>NUCLEOTIDE SEQUENCE</scope>
    <source>
        <strain evidence="3">HIS016</strain>
    </source>
</reference>
<feature type="compositionally biased region" description="Basic and acidic residues" evidence="1">
    <location>
        <begin position="189"/>
        <end position="201"/>
    </location>
</feature>
<dbReference type="GO" id="GO:0016579">
    <property type="term" value="P:protein deubiquitination"/>
    <property type="evidence" value="ECO:0007669"/>
    <property type="project" value="InterPro"/>
</dbReference>
<feature type="region of interest" description="Disordered" evidence="1">
    <location>
        <begin position="592"/>
        <end position="734"/>
    </location>
</feature>
<feature type="domain" description="Peptidase C19 ubiquitin carboxyl-terminal hydrolase" evidence="2">
    <location>
        <begin position="494"/>
        <end position="592"/>
    </location>
</feature>
<protein>
    <recommendedName>
        <fullName evidence="2">Peptidase C19 ubiquitin carboxyl-terminal hydrolase domain-containing protein</fullName>
    </recommendedName>
</protein>
<sequence length="734" mass="81470">MLIEFGVAPSIAHEASMRYSNVETAANWAYGDGANWQPQQNAPKDPFNSGVMGRAPSPVRHTSPEPQPFASNNPFNPAPFNTTFPPPPSRPPGMAQEEVDLATALALSTEDRAERERSVRASAPPPSPGPSGIDNEPTFGPSNKDDPQGSLALVHTNTETNNDKETADLQRALQESMMTASFHSSGDTSDDRPPPTERDPDIPLVYVARNDLSWAPNLLQGLAAVPQLSQLASLGDDPSDPQLFHVFRSLMAMQNPTDYPNNYQRVDREIEVLNNTAGVKMADVSLPPTSVLIDKWMSHFPQVLKDVVENRVALVQDNPDHELKGTLSNVEFGGVLQCPEQLLTTLLHSRPTSGQSHVTIHRTLSDPTDIHSNLAQIIWGSNVSNESILSMADVVFVALRRVPGVRAEKWVFDEEVVLDRYMSNNIAWATQMRAQEYLMNMDLRRLQDQIDTLSTFRGHSLSDAVTSLIKELEHDCEHDGRAEVKRELERVSQYIAAKLATTKSQAETLQADIKNGLFATNDEDKNQHRYRLRSILWHDGFTTPGNHLYSYVHWQANWWKIDGTEVTKVDFETIQNDKTGAFTDGGPYLLIYSRSGPRPHGHSREEQPTAHEEHMDVESTSDRADTLPIAQRGAVRPPGLLVEDDEGLAGTPTNGDMIMTESEAGSQTQESLQHPLPTQAQHLPQYPQVEPPQQEIHMQEAAPHRSVSQDDKGDWELVEGNSDEKPTPVHPATR</sequence>
<dbReference type="SUPFAM" id="SSF54001">
    <property type="entry name" value="Cysteine proteinases"/>
    <property type="match status" value="1"/>
</dbReference>
<dbReference type="InterPro" id="IPR001394">
    <property type="entry name" value="Peptidase_C19_UCH"/>
</dbReference>
<feature type="compositionally biased region" description="Low complexity" evidence="1">
    <location>
        <begin position="684"/>
        <end position="695"/>
    </location>
</feature>
<accession>A0AAD3YCK7</accession>
<dbReference type="CDD" id="cd02257">
    <property type="entry name" value="Peptidase_C19"/>
    <property type="match status" value="1"/>
</dbReference>
<keyword evidence="4" id="KW-1185">Reference proteome</keyword>
<dbReference type="Gene3D" id="3.90.70.10">
    <property type="entry name" value="Cysteine proteinases"/>
    <property type="match status" value="1"/>
</dbReference>
<name>A0AAD3YCK7_9TREE</name>